<sequence>MKDTQKYQKSGIVFFVAGLILIAAGIIFSQVAFAEVSSQTSDIGISLIIFGAIFVVAAIAFLMYLIFLKY</sequence>
<keyword evidence="1" id="KW-0472">Membrane</keyword>
<organism evidence="2 3">
    <name type="scientific">Candidatus Gottesmanbacteria bacterium RIFOXYB1_FULL_47_11</name>
    <dbReference type="NCBI Taxonomy" id="1798401"/>
    <lineage>
        <taxon>Bacteria</taxon>
        <taxon>Candidatus Gottesmaniibacteriota</taxon>
    </lineage>
</organism>
<reference evidence="2 3" key="1">
    <citation type="journal article" date="2016" name="Nat. Commun.">
        <title>Thousands of microbial genomes shed light on interconnected biogeochemical processes in an aquifer system.</title>
        <authorList>
            <person name="Anantharaman K."/>
            <person name="Brown C.T."/>
            <person name="Hug L.A."/>
            <person name="Sharon I."/>
            <person name="Castelle C.J."/>
            <person name="Probst A.J."/>
            <person name="Thomas B.C."/>
            <person name="Singh A."/>
            <person name="Wilkins M.J."/>
            <person name="Karaoz U."/>
            <person name="Brodie E.L."/>
            <person name="Williams K.H."/>
            <person name="Hubbard S.S."/>
            <person name="Banfield J.F."/>
        </authorList>
    </citation>
    <scope>NUCLEOTIDE SEQUENCE [LARGE SCALE GENOMIC DNA]</scope>
</reference>
<dbReference type="AlphaFoldDB" id="A0A1F6BFG3"/>
<gene>
    <name evidence="2" type="ORF">A2363_04550</name>
</gene>
<proteinExistence type="predicted"/>
<evidence type="ECO:0000313" key="3">
    <source>
        <dbReference type="Proteomes" id="UP000176186"/>
    </source>
</evidence>
<comment type="caution">
    <text evidence="2">The sequence shown here is derived from an EMBL/GenBank/DDBJ whole genome shotgun (WGS) entry which is preliminary data.</text>
</comment>
<name>A0A1F6BFG3_9BACT</name>
<evidence type="ECO:0000313" key="2">
    <source>
        <dbReference type="EMBL" id="OGG35674.1"/>
    </source>
</evidence>
<accession>A0A1F6BFG3</accession>
<keyword evidence="1" id="KW-1133">Transmembrane helix</keyword>
<feature type="transmembrane region" description="Helical" evidence="1">
    <location>
        <begin position="12"/>
        <end position="33"/>
    </location>
</feature>
<protein>
    <submittedName>
        <fullName evidence="2">Uncharacterized protein</fullName>
    </submittedName>
</protein>
<feature type="transmembrane region" description="Helical" evidence="1">
    <location>
        <begin position="45"/>
        <end position="67"/>
    </location>
</feature>
<dbReference type="Proteomes" id="UP000176186">
    <property type="component" value="Unassembled WGS sequence"/>
</dbReference>
<evidence type="ECO:0000256" key="1">
    <source>
        <dbReference type="SAM" id="Phobius"/>
    </source>
</evidence>
<keyword evidence="1" id="KW-0812">Transmembrane</keyword>
<dbReference type="EMBL" id="MFKE01000009">
    <property type="protein sequence ID" value="OGG35674.1"/>
    <property type="molecule type" value="Genomic_DNA"/>
</dbReference>